<gene>
    <name evidence="27" type="ORF">LFA_1333</name>
</gene>
<comment type="function">
    <text evidence="23">Lysosomal dipeptide uniporter that selectively exports lysine, arginine or histidine-containing dipeptides with a net positive charge from the lysosome lumen into the cytosol. Could play a role in a specific type of protein O-glycosylation indirectly regulating macrophages migration and tissue invasion. Also essential for liver homeostasis.</text>
</comment>
<comment type="catalytic activity">
    <reaction evidence="9">
        <text>L-histidyl-glycine(out) = L-histidyl-glycine(in)</text>
        <dbReference type="Rhea" id="RHEA:79395"/>
        <dbReference type="ChEBI" id="CHEBI:229957"/>
    </reaction>
</comment>
<protein>
    <recommendedName>
        <fullName evidence="21">Lysosomal dipeptide transporter MFSD1</fullName>
    </recommendedName>
    <alternativeName>
        <fullName evidence="22">Major facilitator superfamily domain-containing protein 1</fullName>
    </alternativeName>
</protein>
<comment type="catalytic activity">
    <reaction evidence="16">
        <text>L-lysyl-L-lysine(out) = L-lysyl-L-lysine(in)</text>
        <dbReference type="Rhea" id="RHEA:79403"/>
        <dbReference type="ChEBI" id="CHEBI:229956"/>
    </reaction>
</comment>
<keyword evidence="5 25" id="KW-1133">Transmembrane helix</keyword>
<comment type="catalytic activity">
    <reaction evidence="18">
        <text>L-histidyl-L-alpha-amino acid(out) = L-histidyl-L-alpha-amino acid(in)</text>
        <dbReference type="Rhea" id="RHEA:79379"/>
        <dbReference type="ChEBI" id="CHEBI:229964"/>
    </reaction>
</comment>
<dbReference type="EMBL" id="LN614827">
    <property type="protein sequence ID" value="CEG56759.1"/>
    <property type="molecule type" value="Genomic_DNA"/>
</dbReference>
<keyword evidence="7" id="KW-0458">Lysosome</keyword>
<evidence type="ECO:0000256" key="18">
    <source>
        <dbReference type="ARBA" id="ARBA00044912"/>
    </source>
</evidence>
<feature type="transmembrane region" description="Helical" evidence="25">
    <location>
        <begin position="409"/>
        <end position="431"/>
    </location>
</feature>
<accession>A0A098G450</accession>
<comment type="catalytic activity">
    <reaction evidence="11">
        <text>L-alpha-aminoacyl-L-histidine(out) = L-alpha-aminoacyl-L-histidine(in)</text>
        <dbReference type="Rhea" id="RHEA:79375"/>
        <dbReference type="ChEBI" id="CHEBI:229967"/>
    </reaction>
</comment>
<evidence type="ECO:0000313" key="28">
    <source>
        <dbReference type="Proteomes" id="UP000032430"/>
    </source>
</evidence>
<reference evidence="28" key="1">
    <citation type="submission" date="2014-09" db="EMBL/GenBank/DDBJ databases">
        <authorList>
            <person name="Gomez-Valero L."/>
        </authorList>
    </citation>
    <scope>NUCLEOTIDE SEQUENCE [LARGE SCALE GENOMIC DNA]</scope>
    <source>
        <strain evidence="28">ATCC700992</strain>
    </source>
</reference>
<dbReference type="Proteomes" id="UP000032430">
    <property type="component" value="Chromosome I"/>
</dbReference>
<feature type="transmembrane region" description="Helical" evidence="25">
    <location>
        <begin position="183"/>
        <end position="207"/>
    </location>
</feature>
<dbReference type="STRING" id="1212491.LFA_1333"/>
<keyword evidence="6 25" id="KW-0472">Membrane</keyword>
<dbReference type="AlphaFoldDB" id="A0A098G450"/>
<comment type="subcellular location">
    <subcellularLocation>
        <location evidence="1">Lysosome membrane</location>
        <topology evidence="1">Multi-pass membrane protein</topology>
    </subcellularLocation>
</comment>
<evidence type="ECO:0000313" key="27">
    <source>
        <dbReference type="EMBL" id="CEG56759.1"/>
    </source>
</evidence>
<comment type="catalytic activity">
    <reaction evidence="20">
        <text>L-lysyl-glycine(out) = L-lysyl-glycine(in)</text>
        <dbReference type="Rhea" id="RHEA:79407"/>
        <dbReference type="ChEBI" id="CHEBI:191202"/>
    </reaction>
</comment>
<dbReference type="InterPro" id="IPR052187">
    <property type="entry name" value="MFSD1"/>
</dbReference>
<comment type="catalytic activity">
    <reaction evidence="10">
        <text>L-alpha-aminoacyl-L-arginine(out) = L-alpha-aminoacyl-L-arginine(in)</text>
        <dbReference type="Rhea" id="RHEA:79367"/>
        <dbReference type="ChEBI" id="CHEBI:229968"/>
    </reaction>
</comment>
<keyword evidence="3" id="KW-0813">Transport</keyword>
<evidence type="ECO:0000256" key="15">
    <source>
        <dbReference type="ARBA" id="ARBA00044899"/>
    </source>
</evidence>
<feature type="transmembrane region" description="Helical" evidence="25">
    <location>
        <begin position="331"/>
        <end position="354"/>
    </location>
</feature>
<evidence type="ECO:0000256" key="12">
    <source>
        <dbReference type="ARBA" id="ARBA00044891"/>
    </source>
</evidence>
<comment type="catalytic activity">
    <reaction evidence="13">
        <text>L-alpha-aminoacyl-L-lysine(out) = L-alpha-aminoacyl-L-lysine(in)</text>
        <dbReference type="Rhea" id="RHEA:79383"/>
        <dbReference type="ChEBI" id="CHEBI:229966"/>
    </reaction>
</comment>
<evidence type="ECO:0000259" key="26">
    <source>
        <dbReference type="PROSITE" id="PS50850"/>
    </source>
</evidence>
<dbReference type="OrthoDB" id="5620971at2"/>
<feature type="domain" description="Major facilitator superfamily (MFS) profile" evidence="26">
    <location>
        <begin position="32"/>
        <end position="435"/>
    </location>
</feature>
<comment type="catalytic activity">
    <reaction evidence="12">
        <text>L-lysyl-L-alpha-amino acid(out) = L-lysyl-L-alpha-amino acid(in)</text>
        <dbReference type="Rhea" id="RHEA:79387"/>
        <dbReference type="ChEBI" id="CHEBI:229965"/>
    </reaction>
</comment>
<comment type="catalytic activity">
    <reaction evidence="15">
        <text>L-arginyl-L-alpha-amino acid(out) = L-arginyl-L-alpha-amino acid(in)</text>
        <dbReference type="Rhea" id="RHEA:79371"/>
        <dbReference type="ChEBI" id="CHEBI:84315"/>
    </reaction>
</comment>
<dbReference type="InterPro" id="IPR020846">
    <property type="entry name" value="MFS_dom"/>
</dbReference>
<evidence type="ECO:0000256" key="6">
    <source>
        <dbReference type="ARBA" id="ARBA00023136"/>
    </source>
</evidence>
<evidence type="ECO:0000256" key="3">
    <source>
        <dbReference type="ARBA" id="ARBA00022448"/>
    </source>
</evidence>
<evidence type="ECO:0000256" key="4">
    <source>
        <dbReference type="ARBA" id="ARBA00022692"/>
    </source>
</evidence>
<organism evidence="27 28">
    <name type="scientific">Legionella fallonii LLAP-10</name>
    <dbReference type="NCBI Taxonomy" id="1212491"/>
    <lineage>
        <taxon>Bacteria</taxon>
        <taxon>Pseudomonadati</taxon>
        <taxon>Pseudomonadota</taxon>
        <taxon>Gammaproteobacteria</taxon>
        <taxon>Legionellales</taxon>
        <taxon>Legionellaceae</taxon>
        <taxon>Legionella</taxon>
    </lineage>
</organism>
<evidence type="ECO:0000256" key="24">
    <source>
        <dbReference type="ARBA" id="ARBA00046376"/>
    </source>
</evidence>
<evidence type="ECO:0000256" key="10">
    <source>
        <dbReference type="ARBA" id="ARBA00044881"/>
    </source>
</evidence>
<proteinExistence type="inferred from homology"/>
<evidence type="ECO:0000256" key="11">
    <source>
        <dbReference type="ARBA" id="ARBA00044884"/>
    </source>
</evidence>
<sequence length="447" mass="48866">MSDSYLSDFKLNEHYTKNTWNSSENNLTAAYVIFFLAASFYLYEFVLQVAPSVMAESMMKTFGVTGEGFGFISAFYFYAYAPAQLPAGVLYDRYGPRKLMTFAIILCAFGSAFFASTDSVLTASLGRFLIGIGSAFSFIGVLVLISRWFPPHYFAILAGVAQLMSSVGAMFGEMPLAALIDCVGWRSASFILAGVGFILAVFFWLYIRDYPHQQNQAIPKHYLREEWKRLVAVCRHAHTWIIGGYAFAIWTPIAVFAALWGVPFLQEKFHVSVVAASGLCSMIWLGIGVGSPLLGWVSDKIESRRSALIISAILGLTATLILLYSPHLTLGWAYVILFVLGLGAGGQTVSFAVVKENNPPELVGTASGFNNLSVLIGGAIFQPLVGYILQHLDSSRLVNGVHVYSISSYQTALLVMPLCFLGSLLIAAFLLKESHPSRQVHIIQSAA</sequence>
<comment type="similarity">
    <text evidence="2">Belongs to the major facilitator superfamily.</text>
</comment>
<evidence type="ECO:0000256" key="5">
    <source>
        <dbReference type="ARBA" id="ARBA00022989"/>
    </source>
</evidence>
<dbReference type="PANTHER" id="PTHR23512">
    <property type="entry name" value="MAJOR FACILITATOR SUPERFAMILY DOMAIN-CONTAINING PROTEIN 1"/>
    <property type="match status" value="1"/>
</dbReference>
<dbReference type="HOGENOM" id="CLU_001265_62_1_6"/>
<evidence type="ECO:0000256" key="13">
    <source>
        <dbReference type="ARBA" id="ARBA00044893"/>
    </source>
</evidence>
<evidence type="ECO:0000256" key="19">
    <source>
        <dbReference type="ARBA" id="ARBA00044919"/>
    </source>
</evidence>
<comment type="subunit">
    <text evidence="24">Homodimer. Interacts with lysosomal protein GLMP (via lumenal domain); the interaction starts while both proteins are still in the endoplasmic reticulum and is required for stabilization of MFSD1 in lysosomes but has no direct effect on its targeting to lysosomes or transporter activity.</text>
</comment>
<evidence type="ECO:0000256" key="14">
    <source>
        <dbReference type="ARBA" id="ARBA00044898"/>
    </source>
</evidence>
<feature type="transmembrane region" description="Helical" evidence="25">
    <location>
        <begin position="237"/>
        <end position="261"/>
    </location>
</feature>
<evidence type="ECO:0000256" key="16">
    <source>
        <dbReference type="ARBA" id="ARBA00044900"/>
    </source>
</evidence>
<dbReference type="InterPro" id="IPR011701">
    <property type="entry name" value="MFS"/>
</dbReference>
<keyword evidence="28" id="KW-1185">Reference proteome</keyword>
<feature type="transmembrane region" description="Helical" evidence="25">
    <location>
        <begin position="128"/>
        <end position="146"/>
    </location>
</feature>
<comment type="catalytic activity">
    <reaction evidence="14">
        <text>L-aspartyl-L-lysine(out) = L-aspartyl-L-lysine(in)</text>
        <dbReference type="Rhea" id="RHEA:79411"/>
        <dbReference type="ChEBI" id="CHEBI:229953"/>
    </reaction>
</comment>
<feature type="transmembrane region" description="Helical" evidence="25">
    <location>
        <begin position="307"/>
        <end position="325"/>
    </location>
</feature>
<evidence type="ECO:0000256" key="2">
    <source>
        <dbReference type="ARBA" id="ARBA00008335"/>
    </source>
</evidence>
<evidence type="ECO:0000256" key="25">
    <source>
        <dbReference type="SAM" id="Phobius"/>
    </source>
</evidence>
<dbReference type="RefSeq" id="WP_045095376.1">
    <property type="nucleotide sequence ID" value="NZ_LN614827.1"/>
</dbReference>
<dbReference type="GO" id="GO:0022857">
    <property type="term" value="F:transmembrane transporter activity"/>
    <property type="evidence" value="ECO:0007669"/>
    <property type="project" value="InterPro"/>
</dbReference>
<evidence type="ECO:0000256" key="22">
    <source>
        <dbReference type="ARBA" id="ARBA00045018"/>
    </source>
</evidence>
<evidence type="ECO:0000256" key="17">
    <source>
        <dbReference type="ARBA" id="ARBA00044903"/>
    </source>
</evidence>
<feature type="transmembrane region" description="Helical" evidence="25">
    <location>
        <begin position="273"/>
        <end position="295"/>
    </location>
</feature>
<evidence type="ECO:0000256" key="7">
    <source>
        <dbReference type="ARBA" id="ARBA00023228"/>
    </source>
</evidence>
<comment type="catalytic activity">
    <reaction evidence="17">
        <text>L-arginyl-glycine(out) = L-arginyl-glycine(in)</text>
        <dbReference type="Rhea" id="RHEA:79391"/>
        <dbReference type="ChEBI" id="CHEBI:229955"/>
    </reaction>
</comment>
<dbReference type="GO" id="GO:0005765">
    <property type="term" value="C:lysosomal membrane"/>
    <property type="evidence" value="ECO:0007669"/>
    <property type="project" value="UniProtKB-SubCell"/>
</dbReference>
<evidence type="ECO:0000256" key="20">
    <source>
        <dbReference type="ARBA" id="ARBA00044924"/>
    </source>
</evidence>
<dbReference type="PANTHER" id="PTHR23512:SF3">
    <property type="entry name" value="MAJOR FACILITATOR SUPERFAMILY DOMAIN-CONTAINING PROTEIN 1"/>
    <property type="match status" value="1"/>
</dbReference>
<feature type="transmembrane region" description="Helical" evidence="25">
    <location>
        <begin position="29"/>
        <end position="50"/>
    </location>
</feature>
<keyword evidence="4 25" id="KW-0812">Transmembrane</keyword>
<evidence type="ECO:0000256" key="9">
    <source>
        <dbReference type="ARBA" id="ARBA00044878"/>
    </source>
</evidence>
<evidence type="ECO:0000256" key="1">
    <source>
        <dbReference type="ARBA" id="ARBA00004155"/>
    </source>
</evidence>
<feature type="transmembrane region" description="Helical" evidence="25">
    <location>
        <begin position="99"/>
        <end position="116"/>
    </location>
</feature>
<dbReference type="Pfam" id="PF07690">
    <property type="entry name" value="MFS_1"/>
    <property type="match status" value="1"/>
</dbReference>
<evidence type="ECO:0000256" key="8">
    <source>
        <dbReference type="ARBA" id="ARBA00044876"/>
    </source>
</evidence>
<dbReference type="Gene3D" id="1.20.1250.20">
    <property type="entry name" value="MFS general substrate transporter like domains"/>
    <property type="match status" value="2"/>
</dbReference>
<dbReference type="KEGG" id="lfa:LFA_1333"/>
<comment type="catalytic activity">
    <reaction evidence="19">
        <text>L-alanyl-L-lysine(out) = L-alanyl-L-lysine(in)</text>
        <dbReference type="Rhea" id="RHEA:79415"/>
        <dbReference type="ChEBI" id="CHEBI:192470"/>
    </reaction>
</comment>
<evidence type="ECO:0000256" key="23">
    <source>
        <dbReference type="ARBA" id="ARBA00045709"/>
    </source>
</evidence>
<evidence type="ECO:0000256" key="21">
    <source>
        <dbReference type="ARBA" id="ARBA00044985"/>
    </source>
</evidence>
<dbReference type="PROSITE" id="PS50850">
    <property type="entry name" value="MFS"/>
    <property type="match status" value="1"/>
</dbReference>
<dbReference type="InterPro" id="IPR036259">
    <property type="entry name" value="MFS_trans_sf"/>
</dbReference>
<name>A0A098G450_9GAMM</name>
<feature type="transmembrane region" description="Helical" evidence="25">
    <location>
        <begin position="366"/>
        <end position="389"/>
    </location>
</feature>
<comment type="catalytic activity">
    <reaction evidence="8">
        <text>L-lysyl-L-alanine(out) = L-lysyl-L-alanine(in)</text>
        <dbReference type="Rhea" id="RHEA:79399"/>
        <dbReference type="ChEBI" id="CHEBI:229954"/>
    </reaction>
</comment>
<dbReference type="SUPFAM" id="SSF103473">
    <property type="entry name" value="MFS general substrate transporter"/>
    <property type="match status" value="1"/>
</dbReference>